<dbReference type="PROSITE" id="PS51257">
    <property type="entry name" value="PROKAR_LIPOPROTEIN"/>
    <property type="match status" value="1"/>
</dbReference>
<feature type="region of interest" description="Disordered" evidence="1">
    <location>
        <begin position="120"/>
        <end position="148"/>
    </location>
</feature>
<name>A0A0R2JSK2_9LACO</name>
<feature type="compositionally biased region" description="Low complexity" evidence="1">
    <location>
        <begin position="181"/>
        <end position="203"/>
    </location>
</feature>
<protein>
    <recommendedName>
        <fullName evidence="4">Lipoprotein</fullName>
    </recommendedName>
</protein>
<evidence type="ECO:0000256" key="1">
    <source>
        <dbReference type="SAM" id="MobiDB-lite"/>
    </source>
</evidence>
<evidence type="ECO:0000313" key="3">
    <source>
        <dbReference type="Proteomes" id="UP000051673"/>
    </source>
</evidence>
<sequence length="203" mass="22447">MWMRRAIIALLAVILCGCAGYGIYHYVRENEYSDKITAAEKAVEKKDWQNAKKNYEAAQSVKMTPVTRTSIEQLNHAIKAADATKDKNYVLAKSQYEVALDVDDGNDKINKSIENELDDVKAKDKSETKAREASEKKASEASAASEQALQASYAYADSIEAAAKSAKESSERAESKRNASNKKQQQSNNSNHSDSKKSSQVTR</sequence>
<gene>
    <name evidence="2" type="ORF">IV67_GL001585</name>
</gene>
<dbReference type="RefSeq" id="WP_057786665.1">
    <property type="nucleotide sequence ID" value="NZ_JQCD01000018.1"/>
</dbReference>
<evidence type="ECO:0000313" key="2">
    <source>
        <dbReference type="EMBL" id="KRN77527.1"/>
    </source>
</evidence>
<feature type="compositionally biased region" description="Basic and acidic residues" evidence="1">
    <location>
        <begin position="120"/>
        <end position="139"/>
    </location>
</feature>
<dbReference type="STRING" id="1620.IV67_GL001585"/>
<reference evidence="2 3" key="1">
    <citation type="journal article" date="2015" name="Genome Announc.">
        <title>Expanding the biotechnology potential of lactobacilli through comparative genomics of 213 strains and associated genera.</title>
        <authorList>
            <person name="Sun Z."/>
            <person name="Harris H.M."/>
            <person name="McCann A."/>
            <person name="Guo C."/>
            <person name="Argimon S."/>
            <person name="Zhang W."/>
            <person name="Yang X."/>
            <person name="Jeffery I.B."/>
            <person name="Cooney J.C."/>
            <person name="Kagawa T.F."/>
            <person name="Liu W."/>
            <person name="Song Y."/>
            <person name="Salvetti E."/>
            <person name="Wrobel A."/>
            <person name="Rasinkangas P."/>
            <person name="Parkhill J."/>
            <person name="Rea M.C."/>
            <person name="O'Sullivan O."/>
            <person name="Ritari J."/>
            <person name="Douillard F.P."/>
            <person name="Paul Ross R."/>
            <person name="Yang R."/>
            <person name="Briner A.E."/>
            <person name="Felis G.E."/>
            <person name="de Vos W.M."/>
            <person name="Barrangou R."/>
            <person name="Klaenhammer T.R."/>
            <person name="Caufield P.W."/>
            <person name="Cui Y."/>
            <person name="Zhang H."/>
            <person name="O'Toole P.W."/>
        </authorList>
    </citation>
    <scope>NUCLEOTIDE SEQUENCE [LARGE SCALE GENOMIC DNA]</scope>
    <source>
        <strain evidence="2 3">DSM 20014</strain>
    </source>
</reference>
<dbReference type="AlphaFoldDB" id="A0A0R2JSK2"/>
<proteinExistence type="predicted"/>
<comment type="caution">
    <text evidence="2">The sequence shown here is derived from an EMBL/GenBank/DDBJ whole genome shotgun (WGS) entry which is preliminary data.</text>
</comment>
<organism evidence="2 3">
    <name type="scientific">Weissella minor</name>
    <dbReference type="NCBI Taxonomy" id="1620"/>
    <lineage>
        <taxon>Bacteria</taxon>
        <taxon>Bacillati</taxon>
        <taxon>Bacillota</taxon>
        <taxon>Bacilli</taxon>
        <taxon>Lactobacillales</taxon>
        <taxon>Lactobacillaceae</taxon>
        <taxon>Weissella</taxon>
    </lineage>
</organism>
<dbReference type="EMBL" id="JQCD01000018">
    <property type="protein sequence ID" value="KRN77527.1"/>
    <property type="molecule type" value="Genomic_DNA"/>
</dbReference>
<dbReference type="PATRIC" id="fig|1620.3.peg.1620"/>
<dbReference type="Proteomes" id="UP000051673">
    <property type="component" value="Unassembled WGS sequence"/>
</dbReference>
<keyword evidence="3" id="KW-1185">Reference proteome</keyword>
<feature type="region of interest" description="Disordered" evidence="1">
    <location>
        <begin position="160"/>
        <end position="203"/>
    </location>
</feature>
<accession>A0A0R2JSK2</accession>
<evidence type="ECO:0008006" key="4">
    <source>
        <dbReference type="Google" id="ProtNLM"/>
    </source>
</evidence>
<feature type="compositionally biased region" description="Basic and acidic residues" evidence="1">
    <location>
        <begin position="165"/>
        <end position="177"/>
    </location>
</feature>